<dbReference type="InterPro" id="IPR000182">
    <property type="entry name" value="GNAT_dom"/>
</dbReference>
<keyword evidence="3" id="KW-1185">Reference proteome</keyword>
<dbReference type="RefSeq" id="XP_025376000.1">
    <property type="nucleotide sequence ID" value="XM_025518236.1"/>
</dbReference>
<name>A0A316YI05_9BASI</name>
<dbReference type="AlphaFoldDB" id="A0A316YI05"/>
<dbReference type="SUPFAM" id="SSF55729">
    <property type="entry name" value="Acyl-CoA N-acyltransferases (Nat)"/>
    <property type="match status" value="1"/>
</dbReference>
<accession>A0A316YI05</accession>
<evidence type="ECO:0000259" key="1">
    <source>
        <dbReference type="PROSITE" id="PS51186"/>
    </source>
</evidence>
<dbReference type="PROSITE" id="PS51186">
    <property type="entry name" value="GNAT"/>
    <property type="match status" value="1"/>
</dbReference>
<reference evidence="2 3" key="1">
    <citation type="journal article" date="2018" name="Mol. Biol. Evol.">
        <title>Broad Genomic Sampling Reveals a Smut Pathogenic Ancestry of the Fungal Clade Ustilaginomycotina.</title>
        <authorList>
            <person name="Kijpornyongpan T."/>
            <person name="Mondo S.J."/>
            <person name="Barry K."/>
            <person name="Sandor L."/>
            <person name="Lee J."/>
            <person name="Lipzen A."/>
            <person name="Pangilinan J."/>
            <person name="LaButti K."/>
            <person name="Hainaut M."/>
            <person name="Henrissat B."/>
            <person name="Grigoriev I.V."/>
            <person name="Spatafora J.W."/>
            <person name="Aime M.C."/>
        </authorList>
    </citation>
    <scope>NUCLEOTIDE SEQUENCE [LARGE SCALE GENOMIC DNA]</scope>
    <source>
        <strain evidence="2 3">MCA 4198</strain>
    </source>
</reference>
<dbReference type="PANTHER" id="PTHR42791:SF16">
    <property type="entry name" value="N-ACETYLTRANSFERASE DOMAIN-CONTAINING PROTEIN"/>
    <property type="match status" value="1"/>
</dbReference>
<dbReference type="EMBL" id="KZ819638">
    <property type="protein sequence ID" value="PWN88802.1"/>
    <property type="molecule type" value="Genomic_DNA"/>
</dbReference>
<proteinExistence type="predicted"/>
<dbReference type="GeneID" id="37040152"/>
<dbReference type="InParanoid" id="A0A316YI05"/>
<evidence type="ECO:0000313" key="2">
    <source>
        <dbReference type="EMBL" id="PWN88802.1"/>
    </source>
</evidence>
<feature type="domain" description="N-acetyltransferase" evidence="1">
    <location>
        <begin position="17"/>
        <end position="196"/>
    </location>
</feature>
<dbReference type="PANTHER" id="PTHR42791">
    <property type="entry name" value="GNAT FAMILY ACETYLTRANSFERASE"/>
    <property type="match status" value="1"/>
</dbReference>
<dbReference type="CDD" id="cd04301">
    <property type="entry name" value="NAT_SF"/>
    <property type="match status" value="1"/>
</dbReference>
<dbReference type="OrthoDB" id="2896281at2759"/>
<dbReference type="STRING" id="215250.A0A316YI05"/>
<dbReference type="Gene3D" id="3.40.630.30">
    <property type="match status" value="1"/>
</dbReference>
<protein>
    <submittedName>
        <fullName evidence="2">Acyl-CoA N-acyltransferase</fullName>
    </submittedName>
</protein>
<dbReference type="InterPro" id="IPR052523">
    <property type="entry name" value="Trichothecene_AcTrans"/>
</dbReference>
<keyword evidence="2" id="KW-0012">Acyltransferase</keyword>
<organism evidence="2 3">
    <name type="scientific">Acaromyces ingoldii</name>
    <dbReference type="NCBI Taxonomy" id="215250"/>
    <lineage>
        <taxon>Eukaryota</taxon>
        <taxon>Fungi</taxon>
        <taxon>Dikarya</taxon>
        <taxon>Basidiomycota</taxon>
        <taxon>Ustilaginomycotina</taxon>
        <taxon>Exobasidiomycetes</taxon>
        <taxon>Exobasidiales</taxon>
        <taxon>Cryptobasidiaceae</taxon>
        <taxon>Acaromyces</taxon>
    </lineage>
</organism>
<keyword evidence="2" id="KW-0808">Transferase</keyword>
<dbReference type="InterPro" id="IPR016181">
    <property type="entry name" value="Acyl_CoA_acyltransferase"/>
</dbReference>
<sequence>MKILRASSRDVYDLAALEIRSFAADDTSQIARLMYPPEKQPPYKEQIERRAASISDNLRHHLIKAISPEGKIVGYATWKSPGQDSVDITTSNGPSFAARFKARVKETRKEKMGQRQYWYLAMLVVDPDYWRQGVGRTLVQWGLHLADASGTSTCFLEASVMAEAFYTKLGFRTLGWDQVQTDVASHDMCRWPYMLRE</sequence>
<gene>
    <name evidence="2" type="ORF">FA10DRAFT_172927</name>
</gene>
<dbReference type="GO" id="GO:0016747">
    <property type="term" value="F:acyltransferase activity, transferring groups other than amino-acyl groups"/>
    <property type="evidence" value="ECO:0007669"/>
    <property type="project" value="InterPro"/>
</dbReference>
<dbReference type="Proteomes" id="UP000245768">
    <property type="component" value="Unassembled WGS sequence"/>
</dbReference>
<dbReference type="Pfam" id="PF00583">
    <property type="entry name" value="Acetyltransf_1"/>
    <property type="match status" value="1"/>
</dbReference>
<evidence type="ECO:0000313" key="3">
    <source>
        <dbReference type="Proteomes" id="UP000245768"/>
    </source>
</evidence>